<dbReference type="SMART" id="SM00226">
    <property type="entry name" value="LMWPc"/>
    <property type="match status" value="1"/>
</dbReference>
<dbReference type="CDD" id="cd16345">
    <property type="entry name" value="LMWP_ArsC"/>
    <property type="match status" value="1"/>
</dbReference>
<organism evidence="3 4">
    <name type="scientific">Devosia riboflavina</name>
    <dbReference type="NCBI Taxonomy" id="46914"/>
    <lineage>
        <taxon>Bacteria</taxon>
        <taxon>Pseudomonadati</taxon>
        <taxon>Pseudomonadota</taxon>
        <taxon>Alphaproteobacteria</taxon>
        <taxon>Hyphomicrobiales</taxon>
        <taxon>Devosiaceae</taxon>
        <taxon>Devosia</taxon>
    </lineage>
</organism>
<dbReference type="InterPro" id="IPR023485">
    <property type="entry name" value="Ptyr_pPase"/>
</dbReference>
<dbReference type="GO" id="GO:0046685">
    <property type="term" value="P:response to arsenic-containing substance"/>
    <property type="evidence" value="ECO:0007669"/>
    <property type="project" value="UniProtKB-KW"/>
</dbReference>
<name>A0A087M2U4_9HYPH</name>
<dbReference type="EMBL" id="JQGC01000007">
    <property type="protein sequence ID" value="KFL31197.1"/>
    <property type="molecule type" value="Genomic_DNA"/>
</dbReference>
<dbReference type="STRING" id="46914.JP75_09895"/>
<dbReference type="InterPro" id="IPR036196">
    <property type="entry name" value="Ptyr_pPase_sf"/>
</dbReference>
<evidence type="ECO:0000259" key="2">
    <source>
        <dbReference type="SMART" id="SM00226"/>
    </source>
</evidence>
<dbReference type="PANTHER" id="PTHR43428">
    <property type="entry name" value="ARSENATE REDUCTASE"/>
    <property type="match status" value="1"/>
</dbReference>
<evidence type="ECO:0000313" key="3">
    <source>
        <dbReference type="EMBL" id="KFL31197.1"/>
    </source>
</evidence>
<dbReference type="SUPFAM" id="SSF52788">
    <property type="entry name" value="Phosphotyrosine protein phosphatases I"/>
    <property type="match status" value="1"/>
</dbReference>
<accession>A0A087M2U4</accession>
<dbReference type="PANTHER" id="PTHR43428:SF1">
    <property type="entry name" value="ARSENATE REDUCTASE"/>
    <property type="match status" value="1"/>
</dbReference>
<dbReference type="OrthoDB" id="9793058at2"/>
<dbReference type="AlphaFoldDB" id="A0A087M2U4"/>
<feature type="domain" description="Phosphotyrosine protein phosphatase I" evidence="2">
    <location>
        <begin position="7"/>
        <end position="145"/>
    </location>
</feature>
<reference evidence="3 4" key="1">
    <citation type="submission" date="2014-08" db="EMBL/GenBank/DDBJ databases">
        <authorList>
            <person name="Hassan Y.I."/>
            <person name="Lepp D."/>
            <person name="Zhou T."/>
        </authorList>
    </citation>
    <scope>NUCLEOTIDE SEQUENCE [LARGE SCALE GENOMIC DNA]</scope>
    <source>
        <strain evidence="3 4">IFO13584</strain>
    </source>
</reference>
<dbReference type="RefSeq" id="WP_035082292.1">
    <property type="nucleotide sequence ID" value="NZ_JQGC01000007.1"/>
</dbReference>
<evidence type="ECO:0000256" key="1">
    <source>
        <dbReference type="ARBA" id="ARBA00022849"/>
    </source>
</evidence>
<keyword evidence="4" id="KW-1185">Reference proteome</keyword>
<comment type="caution">
    <text evidence="3">The sequence shown here is derived from an EMBL/GenBank/DDBJ whole genome shotgun (WGS) entry which is preliminary data.</text>
</comment>
<dbReference type="Gene3D" id="3.40.50.2300">
    <property type="match status" value="1"/>
</dbReference>
<proteinExistence type="predicted"/>
<gene>
    <name evidence="3" type="ORF">JP75_09895</name>
</gene>
<protein>
    <recommendedName>
        <fullName evidence="2">Phosphotyrosine protein phosphatase I domain-containing protein</fullName>
    </recommendedName>
</protein>
<dbReference type="Proteomes" id="UP000028981">
    <property type="component" value="Unassembled WGS sequence"/>
</dbReference>
<evidence type="ECO:0000313" key="4">
    <source>
        <dbReference type="Proteomes" id="UP000028981"/>
    </source>
</evidence>
<sequence>MPADRVYNVLFLCTGNSARSILGEALINHVGNGRFRGFSAGSMPRGEVHPMTLATLKNAGISIEGLRSKAWDEFAISDAPKMDFVFTVCDNAAGEACPVWPGQPMTAHWGIEDPAAVTGPEFKQQAAFEDALTYLRNRVAAFMSLPLESIDRMALTSKLRGIGAMEGSTSKSAGAA</sequence>
<dbReference type="Pfam" id="PF01451">
    <property type="entry name" value="LMWPc"/>
    <property type="match status" value="1"/>
</dbReference>
<keyword evidence="1" id="KW-0059">Arsenical resistance</keyword>